<dbReference type="EMBL" id="BAABCJ010000001">
    <property type="protein sequence ID" value="GAA3699286.1"/>
    <property type="molecule type" value="Genomic_DNA"/>
</dbReference>
<proteinExistence type="predicted"/>
<dbReference type="InterPro" id="IPR020109">
    <property type="entry name" value="Holin_r1t"/>
</dbReference>
<name>A0ABP7D0W9_9MICC</name>
<organism evidence="1 2">
    <name type="scientific">Zhihengliuella alba</name>
    <dbReference type="NCBI Taxonomy" id="547018"/>
    <lineage>
        <taxon>Bacteria</taxon>
        <taxon>Bacillati</taxon>
        <taxon>Actinomycetota</taxon>
        <taxon>Actinomycetes</taxon>
        <taxon>Micrococcales</taxon>
        <taxon>Micrococcaceae</taxon>
        <taxon>Zhihengliuella</taxon>
    </lineage>
</organism>
<accession>A0ABP7D0W9</accession>
<reference evidence="2" key="1">
    <citation type="journal article" date="2019" name="Int. J. Syst. Evol. Microbiol.">
        <title>The Global Catalogue of Microorganisms (GCM) 10K type strain sequencing project: providing services to taxonomists for standard genome sequencing and annotation.</title>
        <authorList>
            <consortium name="The Broad Institute Genomics Platform"/>
            <consortium name="The Broad Institute Genome Sequencing Center for Infectious Disease"/>
            <person name="Wu L."/>
            <person name="Ma J."/>
        </authorList>
    </citation>
    <scope>NUCLEOTIDE SEQUENCE [LARGE SCALE GENOMIC DNA]</scope>
    <source>
        <strain evidence="2">JCM 16961</strain>
    </source>
</reference>
<dbReference type="Proteomes" id="UP001501536">
    <property type="component" value="Unassembled WGS sequence"/>
</dbReference>
<protein>
    <recommendedName>
        <fullName evidence="3">Holin</fullName>
    </recommendedName>
</protein>
<evidence type="ECO:0000313" key="2">
    <source>
        <dbReference type="Proteomes" id="UP001501536"/>
    </source>
</evidence>
<evidence type="ECO:0008006" key="3">
    <source>
        <dbReference type="Google" id="ProtNLM"/>
    </source>
</evidence>
<keyword evidence="2" id="KW-1185">Reference proteome</keyword>
<dbReference type="RefSeq" id="WP_344880899.1">
    <property type="nucleotide sequence ID" value="NZ_BAABCJ010000001.1"/>
</dbReference>
<gene>
    <name evidence="1" type="ORF">GCM10022377_10360</name>
</gene>
<dbReference type="Pfam" id="PF16945">
    <property type="entry name" value="Phage_r1t_holin"/>
    <property type="match status" value="1"/>
</dbReference>
<comment type="caution">
    <text evidence="1">The sequence shown here is derived from an EMBL/GenBank/DDBJ whole genome shotgun (WGS) entry which is preliminary data.</text>
</comment>
<evidence type="ECO:0000313" key="1">
    <source>
        <dbReference type="EMBL" id="GAA3699286.1"/>
    </source>
</evidence>
<sequence length="80" mass="8215">MWTATFWKDTAERVISTIAQVALVTIGAEAFNVIEADWAAIAAVSVGGGVVALLKAVAASGIGDHTPSLVNTNEPKHRAG</sequence>